<organism evidence="3">
    <name type="scientific">Dissoconium aciculare CBS 342.82</name>
    <dbReference type="NCBI Taxonomy" id="1314786"/>
    <lineage>
        <taxon>Eukaryota</taxon>
        <taxon>Fungi</taxon>
        <taxon>Dikarya</taxon>
        <taxon>Ascomycota</taxon>
        <taxon>Pezizomycotina</taxon>
        <taxon>Dothideomycetes</taxon>
        <taxon>Dothideomycetidae</taxon>
        <taxon>Mycosphaerellales</taxon>
        <taxon>Dissoconiaceae</taxon>
        <taxon>Dissoconium</taxon>
    </lineage>
</organism>
<evidence type="ECO:0000256" key="1">
    <source>
        <dbReference type="SAM" id="Phobius"/>
    </source>
</evidence>
<protein>
    <submittedName>
        <fullName evidence="3">Uncharacterized protein</fullName>
    </submittedName>
</protein>
<reference evidence="3" key="3">
    <citation type="submission" date="2025-08" db="UniProtKB">
        <authorList>
            <consortium name="RefSeq"/>
        </authorList>
    </citation>
    <scope>IDENTIFICATION</scope>
    <source>
        <strain evidence="3">CBS 342.82</strain>
    </source>
</reference>
<gene>
    <name evidence="3" type="ORF">K489DRAFT_384230</name>
</gene>
<reference evidence="3" key="2">
    <citation type="submission" date="2020-04" db="EMBL/GenBank/DDBJ databases">
        <authorList>
            <consortium name="NCBI Genome Project"/>
        </authorList>
    </citation>
    <scope>NUCLEOTIDE SEQUENCE</scope>
    <source>
        <strain evidence="3">CBS 342.82</strain>
    </source>
</reference>
<keyword evidence="1" id="KW-1133">Transmembrane helix</keyword>
<dbReference type="RefSeq" id="XP_033456347.1">
    <property type="nucleotide sequence ID" value="XM_033605811.1"/>
</dbReference>
<evidence type="ECO:0000313" key="3">
    <source>
        <dbReference type="RefSeq" id="XP_033456347.1"/>
    </source>
</evidence>
<dbReference type="AlphaFoldDB" id="A0A6J3LU44"/>
<keyword evidence="1" id="KW-0472">Membrane</keyword>
<accession>A0A6J3LU44</accession>
<sequence length="182" mass="19958">MDNWSSSKRGEGEPPLRPTIDIIIIITHQSSPDTRGFSEAVANRPNAEDTSIDATYYYIIGLDIIVVVVVVVVAHVTVSIVVGEKNPSAMPRFQGCFISIRRVMMVDESGQAFPSCIDIIIIIREARAEKSSFVQLRHRPFFPFLGLRLSVSLSRVLFVHVETTTAAAAAAAAPPPTKRLLL</sequence>
<feature type="transmembrane region" description="Helical" evidence="1">
    <location>
        <begin position="56"/>
        <end position="82"/>
    </location>
</feature>
<name>A0A6J3LU44_9PEZI</name>
<evidence type="ECO:0000313" key="2">
    <source>
        <dbReference type="Proteomes" id="UP000504637"/>
    </source>
</evidence>
<reference evidence="3" key="1">
    <citation type="submission" date="2020-01" db="EMBL/GenBank/DDBJ databases">
        <authorList>
            <consortium name="DOE Joint Genome Institute"/>
            <person name="Haridas S."/>
            <person name="Albert R."/>
            <person name="Binder M."/>
            <person name="Bloem J."/>
            <person name="Labutti K."/>
            <person name="Salamov A."/>
            <person name="Andreopoulos B."/>
            <person name="Baker S.E."/>
            <person name="Barry K."/>
            <person name="Bills G."/>
            <person name="Bluhm B.H."/>
            <person name="Cannon C."/>
            <person name="Castanera R."/>
            <person name="Culley D.E."/>
            <person name="Daum C."/>
            <person name="Ezra D."/>
            <person name="Gonzalez J.B."/>
            <person name="Henrissat B."/>
            <person name="Kuo A."/>
            <person name="Liang C."/>
            <person name="Lipzen A."/>
            <person name="Lutzoni F."/>
            <person name="Magnuson J."/>
            <person name="Mondo S."/>
            <person name="Nolan M."/>
            <person name="Ohm R."/>
            <person name="Pangilinan J."/>
            <person name="Park H.-J."/>
            <person name="Ramirez L."/>
            <person name="Alfaro M."/>
            <person name="Sun H."/>
            <person name="Tritt A."/>
            <person name="Yoshinaga Y."/>
            <person name="Zwiers L.-H."/>
            <person name="Turgeon B.G."/>
            <person name="Goodwin S.B."/>
            <person name="Spatafora J.W."/>
            <person name="Crous P.W."/>
            <person name="Grigoriev I.V."/>
        </authorList>
    </citation>
    <scope>NUCLEOTIDE SEQUENCE</scope>
    <source>
        <strain evidence="3">CBS 342.82</strain>
    </source>
</reference>
<dbReference type="GeneID" id="54363611"/>
<dbReference type="Proteomes" id="UP000504637">
    <property type="component" value="Unplaced"/>
</dbReference>
<proteinExistence type="predicted"/>
<keyword evidence="2" id="KW-1185">Reference proteome</keyword>
<keyword evidence="1" id="KW-0812">Transmembrane</keyword>